<dbReference type="SUPFAM" id="SSF81923">
    <property type="entry name" value="Double Clp-N motif"/>
    <property type="match status" value="2"/>
</dbReference>
<dbReference type="AlphaFoldDB" id="A0A8J3LWY2"/>
<dbReference type="PANTHER" id="PTHR47016:SF5">
    <property type="entry name" value="CLP DOMAIN SUPERFAMILY PROTEIN"/>
    <property type="match status" value="1"/>
</dbReference>
<dbReference type="Pfam" id="PF02861">
    <property type="entry name" value="Clp_N"/>
    <property type="match status" value="2"/>
</dbReference>
<reference evidence="3 4" key="1">
    <citation type="submission" date="2021-01" db="EMBL/GenBank/DDBJ databases">
        <title>Whole genome shotgun sequence of Planotetraspora kaengkrachanensis NBRC 104272.</title>
        <authorList>
            <person name="Komaki H."/>
            <person name="Tamura T."/>
        </authorList>
    </citation>
    <scope>NUCLEOTIDE SEQUENCE [LARGE SCALE GENOMIC DNA]</scope>
    <source>
        <strain evidence="3 4">NBRC 104272</strain>
    </source>
</reference>
<dbReference type="Proteomes" id="UP000630097">
    <property type="component" value="Unassembled WGS sequence"/>
</dbReference>
<gene>
    <name evidence="3" type="ORF">Pka01_33440</name>
</gene>
<name>A0A8J3LWY2_9ACTN</name>
<dbReference type="RefSeq" id="WP_203883628.1">
    <property type="nucleotide sequence ID" value="NZ_BAABHH010000011.1"/>
</dbReference>
<dbReference type="InterPro" id="IPR036628">
    <property type="entry name" value="Clp_N_dom_sf"/>
</dbReference>
<evidence type="ECO:0000259" key="2">
    <source>
        <dbReference type="PROSITE" id="PS51903"/>
    </source>
</evidence>
<accession>A0A8J3LWY2</accession>
<dbReference type="Gene3D" id="1.10.1780.10">
    <property type="entry name" value="Clp, N-terminal domain"/>
    <property type="match status" value="2"/>
</dbReference>
<dbReference type="InterPro" id="IPR004176">
    <property type="entry name" value="Clp_R_N"/>
</dbReference>
<feature type="domain" description="Clp R" evidence="2">
    <location>
        <begin position="2"/>
        <end position="187"/>
    </location>
</feature>
<dbReference type="EMBL" id="BONV01000013">
    <property type="protein sequence ID" value="GIG80217.1"/>
    <property type="molecule type" value="Genomic_DNA"/>
</dbReference>
<keyword evidence="1" id="KW-0677">Repeat</keyword>
<dbReference type="PANTHER" id="PTHR47016">
    <property type="entry name" value="ATP-DEPENDENT CLP PROTEASE ATP-BINDING SUBUNIT CLPT1, CHLOROPLASTIC"/>
    <property type="match status" value="1"/>
</dbReference>
<dbReference type="PROSITE" id="PS51903">
    <property type="entry name" value="CLP_R"/>
    <property type="match status" value="1"/>
</dbReference>
<proteinExistence type="predicted"/>
<evidence type="ECO:0000256" key="1">
    <source>
        <dbReference type="PROSITE-ProRule" id="PRU01251"/>
    </source>
</evidence>
<comment type="caution">
    <text evidence="3">The sequence shown here is derived from an EMBL/GenBank/DDBJ whole genome shotgun (WGS) entry which is preliminary data.</text>
</comment>
<evidence type="ECO:0000313" key="4">
    <source>
        <dbReference type="Proteomes" id="UP000630097"/>
    </source>
</evidence>
<keyword evidence="4" id="KW-1185">Reference proteome</keyword>
<evidence type="ECO:0000313" key="3">
    <source>
        <dbReference type="EMBL" id="GIG80217.1"/>
    </source>
</evidence>
<sequence length="190" mass="20579">MFERFTDEARQVVKLAQGNARSLRHNHIGTEHLLLGILEQPDTASARLVNRHGLDHAQASEAVVRVLGTLPIGDIDADALDAIGIDLAAVREKVEAAFGPGALDRQPTRDRRGGLVSGRSIPFTPRAKKVLELSLREALALKSRDIRDGHILLGLLREGQGLGVRILSDAGIDLPTLQVEMRAEVGTSRQ</sequence>
<protein>
    <recommendedName>
        <fullName evidence="2">Clp R domain-containing protein</fullName>
    </recommendedName>
</protein>
<organism evidence="3 4">
    <name type="scientific">Planotetraspora kaengkrachanensis</name>
    <dbReference type="NCBI Taxonomy" id="575193"/>
    <lineage>
        <taxon>Bacteria</taxon>
        <taxon>Bacillati</taxon>
        <taxon>Actinomycetota</taxon>
        <taxon>Actinomycetes</taxon>
        <taxon>Streptosporangiales</taxon>
        <taxon>Streptosporangiaceae</taxon>
        <taxon>Planotetraspora</taxon>
    </lineage>
</organism>
<dbReference type="InterPro" id="IPR044217">
    <property type="entry name" value="CLPT1/2"/>
</dbReference>